<feature type="compositionally biased region" description="Pro residues" evidence="1">
    <location>
        <begin position="1"/>
        <end position="12"/>
    </location>
</feature>
<keyword evidence="4" id="KW-1185">Reference proteome</keyword>
<organism evidence="3 4">
    <name type="scientific">Aotus nancymaae</name>
    <name type="common">Ma's night monkey</name>
    <dbReference type="NCBI Taxonomy" id="37293"/>
    <lineage>
        <taxon>Eukaryota</taxon>
        <taxon>Metazoa</taxon>
        <taxon>Chordata</taxon>
        <taxon>Craniata</taxon>
        <taxon>Vertebrata</taxon>
        <taxon>Euteleostomi</taxon>
        <taxon>Mammalia</taxon>
        <taxon>Eutheria</taxon>
        <taxon>Euarchontoglires</taxon>
        <taxon>Primates</taxon>
        <taxon>Haplorrhini</taxon>
        <taxon>Platyrrhini</taxon>
        <taxon>Aotidae</taxon>
        <taxon>Aotus</taxon>
    </lineage>
</organism>
<feature type="transmembrane region" description="Helical" evidence="2">
    <location>
        <begin position="36"/>
        <end position="57"/>
    </location>
</feature>
<gene>
    <name evidence="3" type="primary">USP19</name>
</gene>
<evidence type="ECO:0000256" key="2">
    <source>
        <dbReference type="SAM" id="Phobius"/>
    </source>
</evidence>
<sequence>MPVPEGPGPMGPWGPQDWVGPPPRGPTTPDEGCLRYFVLGTVAALVALVLNVFYPLVSQSRWR</sequence>
<accession>A0A2K5F3B9</accession>
<keyword evidence="2" id="KW-0812">Transmembrane</keyword>
<keyword evidence="2" id="KW-0472">Membrane</keyword>
<name>A0A2K5F3B9_AOTNA</name>
<dbReference type="AlphaFoldDB" id="A0A2K5F3B9"/>
<dbReference type="Ensembl" id="ENSANAT00000058047.1">
    <property type="protein sequence ID" value="ENSANAP00000039943.1"/>
    <property type="gene ID" value="ENSANAG00000037255.1"/>
</dbReference>
<reference evidence="3" key="2">
    <citation type="submission" date="2025-09" db="UniProtKB">
        <authorList>
            <consortium name="Ensembl"/>
        </authorList>
    </citation>
    <scope>IDENTIFICATION</scope>
</reference>
<dbReference type="GeneTree" id="ENSGT00940000159085"/>
<dbReference type="Proteomes" id="UP000233020">
    <property type="component" value="Unplaced"/>
</dbReference>
<feature type="region of interest" description="Disordered" evidence="1">
    <location>
        <begin position="1"/>
        <end position="27"/>
    </location>
</feature>
<protein>
    <submittedName>
        <fullName evidence="3">Ubiquitin specific peptidase 19</fullName>
    </submittedName>
</protein>
<keyword evidence="2" id="KW-1133">Transmembrane helix</keyword>
<evidence type="ECO:0000256" key="1">
    <source>
        <dbReference type="SAM" id="MobiDB-lite"/>
    </source>
</evidence>
<evidence type="ECO:0000313" key="3">
    <source>
        <dbReference type="Ensembl" id="ENSANAP00000039943.1"/>
    </source>
</evidence>
<reference evidence="3" key="1">
    <citation type="submission" date="2025-08" db="UniProtKB">
        <authorList>
            <consortium name="Ensembl"/>
        </authorList>
    </citation>
    <scope>IDENTIFICATION</scope>
</reference>
<proteinExistence type="predicted"/>
<evidence type="ECO:0000313" key="4">
    <source>
        <dbReference type="Proteomes" id="UP000233020"/>
    </source>
</evidence>